<dbReference type="Gene3D" id="3.90.180.10">
    <property type="entry name" value="Medium-chain alcohol dehydrogenases, catalytic domain"/>
    <property type="match status" value="1"/>
</dbReference>
<protein>
    <submittedName>
        <fullName evidence="1">Zinc-binding dehydrogenase</fullName>
    </submittedName>
</protein>
<organism evidence="1 2">
    <name type="scientific">Klebsiella electrica</name>
    <dbReference type="NCBI Taxonomy" id="1259973"/>
    <lineage>
        <taxon>Bacteria</taxon>
        <taxon>Pseudomonadati</taxon>
        <taxon>Pseudomonadota</taxon>
        <taxon>Gammaproteobacteria</taxon>
        <taxon>Enterobacterales</taxon>
        <taxon>Enterobacteriaceae</taxon>
        <taxon>Klebsiella/Raoultella group</taxon>
        <taxon>Klebsiella</taxon>
    </lineage>
</organism>
<gene>
    <name evidence="1" type="ORF">OR613_14560</name>
</gene>
<dbReference type="Pfam" id="PF13602">
    <property type="entry name" value="ADH_zinc_N_2"/>
    <property type="match status" value="1"/>
</dbReference>
<name>A0AAJ5QPQ5_9ENTR</name>
<evidence type="ECO:0000313" key="2">
    <source>
        <dbReference type="Proteomes" id="UP001210130"/>
    </source>
</evidence>
<dbReference type="RefSeq" id="WP_224742478.1">
    <property type="nucleotide sequence ID" value="NZ_CP112887.1"/>
</dbReference>
<accession>A0AAJ5QPQ5</accession>
<dbReference type="Proteomes" id="UP001210130">
    <property type="component" value="Chromosome"/>
</dbReference>
<dbReference type="EMBL" id="CP112887">
    <property type="protein sequence ID" value="WBW59267.1"/>
    <property type="molecule type" value="Genomic_DNA"/>
</dbReference>
<sequence length="52" mass="6001">MLYRRFKECWLTRFGNNGLSPVIDSVFPLADASKAHQRMEDGLNTEKIVLTM</sequence>
<evidence type="ECO:0000313" key="1">
    <source>
        <dbReference type="EMBL" id="WBW59267.1"/>
    </source>
</evidence>
<reference evidence="1 2" key="1">
    <citation type="journal article" date="2023" name="Microbiol. Resour. Announc.">
        <title>Complete Genome Sequence of the First Colistin-Resistant Raoultella electrica Strain.</title>
        <authorList>
            <person name="Aldeia C."/>
            <person name="Campos-Madueno E.I."/>
            <person name="Sendi P."/>
            <person name="Endimiani A."/>
        </authorList>
    </citation>
    <scope>NUCLEOTIDE SEQUENCE [LARGE SCALE GENOMIC DNA]</scope>
    <source>
        <strain evidence="1 2">S2-IND-01-C</strain>
    </source>
</reference>
<dbReference type="AlphaFoldDB" id="A0AAJ5QPQ5"/>
<keyword evidence="2" id="KW-1185">Reference proteome</keyword>
<proteinExistence type="predicted"/>